<evidence type="ECO:0000259" key="4">
    <source>
        <dbReference type="Pfam" id="PF23282"/>
    </source>
</evidence>
<dbReference type="Pfam" id="PF23282">
    <property type="entry name" value="WHD_ROQ1"/>
    <property type="match status" value="1"/>
</dbReference>
<comment type="caution">
    <text evidence="5">The sequence shown here is derived from an EMBL/GenBank/DDBJ whole genome shotgun (WGS) entry which is preliminary data.</text>
</comment>
<organism evidence="5 6">
    <name type="scientific">Corymbia citriodora subsp. variegata</name>
    <dbReference type="NCBI Taxonomy" id="360336"/>
    <lineage>
        <taxon>Eukaryota</taxon>
        <taxon>Viridiplantae</taxon>
        <taxon>Streptophyta</taxon>
        <taxon>Embryophyta</taxon>
        <taxon>Tracheophyta</taxon>
        <taxon>Spermatophyta</taxon>
        <taxon>Magnoliopsida</taxon>
        <taxon>eudicotyledons</taxon>
        <taxon>Gunneridae</taxon>
        <taxon>Pentapetalae</taxon>
        <taxon>rosids</taxon>
        <taxon>malvids</taxon>
        <taxon>Myrtales</taxon>
        <taxon>Myrtaceae</taxon>
        <taxon>Myrtoideae</taxon>
        <taxon>Eucalypteae</taxon>
        <taxon>Corymbia</taxon>
    </lineage>
</organism>
<dbReference type="InterPro" id="IPR027417">
    <property type="entry name" value="P-loop_NTPase"/>
</dbReference>
<dbReference type="InterPro" id="IPR042197">
    <property type="entry name" value="Apaf_helical"/>
</dbReference>
<feature type="domain" description="NB-ARC" evidence="3">
    <location>
        <begin position="1"/>
        <end position="149"/>
    </location>
</feature>
<dbReference type="PRINTS" id="PR00364">
    <property type="entry name" value="DISEASERSIST"/>
</dbReference>
<dbReference type="SUPFAM" id="SSF52058">
    <property type="entry name" value="L domain-like"/>
    <property type="match status" value="2"/>
</dbReference>
<dbReference type="PANTHER" id="PTHR11017">
    <property type="entry name" value="LEUCINE-RICH REPEAT-CONTAINING PROTEIN"/>
    <property type="match status" value="1"/>
</dbReference>
<dbReference type="InterPro" id="IPR044974">
    <property type="entry name" value="Disease_R_plants"/>
</dbReference>
<dbReference type="Gene3D" id="3.80.10.10">
    <property type="entry name" value="Ribonuclease Inhibitor"/>
    <property type="match status" value="3"/>
</dbReference>
<evidence type="ECO:0000313" key="6">
    <source>
        <dbReference type="Proteomes" id="UP000806378"/>
    </source>
</evidence>
<dbReference type="InterPro" id="IPR032675">
    <property type="entry name" value="LRR_dom_sf"/>
</dbReference>
<sequence length="932" mass="107449">MEGIGKTTLAKVIFNRLSSCFGKCCFLEDVRGKSSKANGLVDLQKKLLSEIGHLQVIRSIDEIEYGMERIGEMLCNKKVLIVLDDIDDSEQVEKLVGKSALYSGSRILITTRDKDVLPKFMKKYHIVDYEMVMMSTYHALKLFNRCAFDGGSHLDDYNDLSRAIVYSTGGLPLALEVIGKYLHDKSQEMWKETLDELREAPHDDVFRKLKISYDALSFKEQQIFLDIACFFVGEDKTNAFYMWKDCKYSPETRVDVLISRSLVKIVASNKFWMHDQLRDLGKQIVHLENIRIPKDRSRIWIREEVLEAIKTEKISEKVQALYLDESVCNSHDVVVQSKEIGRFEYLRFLKLSQLSLVGDIDLTKLRWISLVEIYKWTNIRLENVVVLELSKVEFLDDLRLQNLTKMTRKLKVLSLQDCHNITRTPDFFECPNLERLTFQRCSKLMNIDGSIGKLNNLIDLKIQSCHSVKHLSEDIGDLVNLQCFFVEATKVDKLPDSIWKLKSLHEVHLLDKSGQSYGWQIYFNLNELFEDLDVLEIKNCNLKGLLPLEVRGLHFLRILNPSYTPVYEVLETSIMRPPLQRIELMQCHWIQELPTLPTSLTHLSVASSLLRVVPNLSNLTNLVELTLCVCGREGDELCTSQLRWIGRLSKLTKLKISLPQVPVPTELASLRRLNKLDLFGLDMQTFQDLRNLSVQRLFLRSYPETSPSQDLRNLSSLMLGGSPMQELQLDGLQLPQLKELHVKCQELLRLRLSRMSELKDVMVDFSPKLVEVQLSWVFKSLEKLSIVCCDSFERLVYETNDVLSSPEGRLIFPLRVLNKLRDLKLVGCHKILDIQVVGTSESWKYIYLDNCSDLQSLGGLSNLKNLKTLDIKNCDSLRVVEGVDELESLDHLWLHHCASLERLIDVSTTKLPNDCNSWITDCKKLRGFENEF</sequence>
<dbReference type="Pfam" id="PF00931">
    <property type="entry name" value="NB-ARC"/>
    <property type="match status" value="1"/>
</dbReference>
<feature type="domain" description="Disease resistance protein Roq1-like winged-helix" evidence="4">
    <location>
        <begin position="219"/>
        <end position="286"/>
    </location>
</feature>
<evidence type="ECO:0000256" key="1">
    <source>
        <dbReference type="ARBA" id="ARBA00022614"/>
    </source>
</evidence>
<dbReference type="SUPFAM" id="SSF52540">
    <property type="entry name" value="P-loop containing nucleoside triphosphate hydrolases"/>
    <property type="match status" value="1"/>
</dbReference>
<evidence type="ECO:0000256" key="2">
    <source>
        <dbReference type="ARBA" id="ARBA00022737"/>
    </source>
</evidence>
<keyword evidence="1" id="KW-0433">Leucine-rich repeat</keyword>
<dbReference type="EMBL" id="MU090394">
    <property type="protein sequence ID" value="KAF7847953.1"/>
    <property type="molecule type" value="Genomic_DNA"/>
</dbReference>
<dbReference type="GO" id="GO:0043531">
    <property type="term" value="F:ADP binding"/>
    <property type="evidence" value="ECO:0007669"/>
    <property type="project" value="InterPro"/>
</dbReference>
<accession>A0A8T0CK37</accession>
<evidence type="ECO:0008006" key="7">
    <source>
        <dbReference type="Google" id="ProtNLM"/>
    </source>
</evidence>
<dbReference type="InterPro" id="IPR036390">
    <property type="entry name" value="WH_DNA-bd_sf"/>
</dbReference>
<keyword evidence="2" id="KW-0677">Repeat</keyword>
<keyword evidence="6" id="KW-1185">Reference proteome</keyword>
<dbReference type="AlphaFoldDB" id="A0A8T0CK37"/>
<dbReference type="Gene3D" id="3.40.50.300">
    <property type="entry name" value="P-loop containing nucleotide triphosphate hydrolases"/>
    <property type="match status" value="1"/>
</dbReference>
<dbReference type="OrthoDB" id="1081807at2759"/>
<proteinExistence type="predicted"/>
<reference evidence="5" key="1">
    <citation type="submission" date="2020-05" db="EMBL/GenBank/DDBJ databases">
        <title>WGS assembly of Corymbia citriodora subspecies variegata.</title>
        <authorList>
            <person name="Barry K."/>
            <person name="Hundley H."/>
            <person name="Shu S."/>
            <person name="Jenkins J."/>
            <person name="Grimwood J."/>
            <person name="Baten A."/>
        </authorList>
    </citation>
    <scope>NUCLEOTIDE SEQUENCE</scope>
    <source>
        <strain evidence="5">CV2-018</strain>
    </source>
</reference>
<dbReference type="Gramene" id="rna-gnl|WGS:JABURB|Cocit.L2420.1">
    <property type="protein sequence ID" value="cds-KAF7847953.1"/>
    <property type="gene ID" value="gene-BT93_L2420"/>
</dbReference>
<dbReference type="InterPro" id="IPR002182">
    <property type="entry name" value="NB-ARC"/>
</dbReference>
<gene>
    <name evidence="5" type="ORF">BT93_L2420</name>
</gene>
<dbReference type="Gene3D" id="1.10.8.430">
    <property type="entry name" value="Helical domain of apoptotic protease-activating factors"/>
    <property type="match status" value="1"/>
</dbReference>
<protein>
    <recommendedName>
        <fullName evidence="7">NB-ARC domain-containing protein</fullName>
    </recommendedName>
</protein>
<dbReference type="GO" id="GO:0006952">
    <property type="term" value="P:defense response"/>
    <property type="evidence" value="ECO:0007669"/>
    <property type="project" value="InterPro"/>
</dbReference>
<dbReference type="SUPFAM" id="SSF46785">
    <property type="entry name" value="Winged helix' DNA-binding domain"/>
    <property type="match status" value="1"/>
</dbReference>
<name>A0A8T0CK37_CORYI</name>
<dbReference type="Proteomes" id="UP000806378">
    <property type="component" value="Unassembled WGS sequence"/>
</dbReference>
<dbReference type="PANTHER" id="PTHR11017:SF570">
    <property type="entry name" value="DISEASE RESISTANCE PROTEIN (TIR-NBS CLASS)-RELATED"/>
    <property type="match status" value="1"/>
</dbReference>
<evidence type="ECO:0000259" key="3">
    <source>
        <dbReference type="Pfam" id="PF00931"/>
    </source>
</evidence>
<evidence type="ECO:0000313" key="5">
    <source>
        <dbReference type="EMBL" id="KAF7847953.1"/>
    </source>
</evidence>
<dbReference type="InterPro" id="IPR058192">
    <property type="entry name" value="WHD_ROQ1-like"/>
</dbReference>